<dbReference type="PANTHER" id="PTHR43527:SF2">
    <property type="entry name" value="4-DIPHOSPHOCYTIDYL-2-C-METHYL-D-ERYTHRITOL KINASE, CHLOROPLASTIC"/>
    <property type="match status" value="1"/>
</dbReference>
<dbReference type="PIRSF" id="PIRSF010376">
    <property type="entry name" value="IspE"/>
    <property type="match status" value="1"/>
</dbReference>
<reference evidence="12 13" key="1">
    <citation type="submission" date="2024-07" db="EMBL/GenBank/DDBJ databases">
        <authorList>
            <person name="Pitt A."/>
            <person name="Hahn M.W."/>
        </authorList>
    </citation>
    <scope>NUCLEOTIDE SEQUENCE [LARGE SCALE GENOMIC DNA]</scope>
    <source>
        <strain evidence="12 13">1-SAACH-A3</strain>
    </source>
</reference>
<evidence type="ECO:0000256" key="7">
    <source>
        <dbReference type="ARBA" id="ARBA00022840"/>
    </source>
</evidence>
<protein>
    <recommendedName>
        <fullName evidence="3 9">4-diphosphocytidyl-2-C-methyl-D-erythritol kinase</fullName>
        <shortName evidence="9">CMK</shortName>
        <ecNumber evidence="2 9">2.7.1.148</ecNumber>
    </recommendedName>
    <alternativeName>
        <fullName evidence="8 9">4-(cytidine-5'-diphospho)-2-C-methyl-D-erythritol kinase</fullName>
    </alternativeName>
</protein>
<keyword evidence="7 9" id="KW-0067">ATP-binding</keyword>
<evidence type="ECO:0000259" key="10">
    <source>
        <dbReference type="Pfam" id="PF00288"/>
    </source>
</evidence>
<dbReference type="InterPro" id="IPR013750">
    <property type="entry name" value="GHMP_kinase_C_dom"/>
</dbReference>
<dbReference type="Pfam" id="PF08544">
    <property type="entry name" value="GHMP_kinases_C"/>
    <property type="match status" value="1"/>
</dbReference>
<evidence type="ECO:0000259" key="11">
    <source>
        <dbReference type="Pfam" id="PF08544"/>
    </source>
</evidence>
<comment type="caution">
    <text evidence="12">The sequence shown here is derived from an EMBL/GenBank/DDBJ whole genome shotgun (WGS) entry which is preliminary data.</text>
</comment>
<dbReference type="NCBIfam" id="TIGR00154">
    <property type="entry name" value="ispE"/>
    <property type="match status" value="1"/>
</dbReference>
<dbReference type="InterPro" id="IPR014721">
    <property type="entry name" value="Ribsml_uS5_D2-typ_fold_subgr"/>
</dbReference>
<dbReference type="InterPro" id="IPR006204">
    <property type="entry name" value="GHMP_kinase_N_dom"/>
</dbReference>
<dbReference type="InterPro" id="IPR004424">
    <property type="entry name" value="IspE"/>
</dbReference>
<feature type="domain" description="GHMP kinase N-terminal" evidence="10">
    <location>
        <begin position="63"/>
        <end position="138"/>
    </location>
</feature>
<dbReference type="EC" id="2.7.1.148" evidence="2 9"/>
<dbReference type="Proteomes" id="UP001623558">
    <property type="component" value="Unassembled WGS sequence"/>
</dbReference>
<keyword evidence="9" id="KW-0414">Isoprene biosynthesis</keyword>
<evidence type="ECO:0000256" key="1">
    <source>
        <dbReference type="ARBA" id="ARBA00009684"/>
    </source>
</evidence>
<organism evidence="12 13">
    <name type="scientific">Aquirufa salirivi</name>
    <dbReference type="NCBI Taxonomy" id="3104729"/>
    <lineage>
        <taxon>Bacteria</taxon>
        <taxon>Pseudomonadati</taxon>
        <taxon>Bacteroidota</taxon>
        <taxon>Cytophagia</taxon>
        <taxon>Cytophagales</taxon>
        <taxon>Flectobacillaceae</taxon>
        <taxon>Aquirufa</taxon>
    </lineage>
</organism>
<dbReference type="GO" id="GO:0050515">
    <property type="term" value="F:4-(cytidine 5'-diphospho)-2-C-methyl-D-erythritol kinase activity"/>
    <property type="evidence" value="ECO:0007669"/>
    <property type="project" value="UniProtKB-EC"/>
</dbReference>
<evidence type="ECO:0000313" key="12">
    <source>
        <dbReference type="EMBL" id="MFL0162109.1"/>
    </source>
</evidence>
<dbReference type="EMBL" id="JBEWZH010000004">
    <property type="protein sequence ID" value="MFL0162109.1"/>
    <property type="molecule type" value="Genomic_DNA"/>
</dbReference>
<evidence type="ECO:0000256" key="3">
    <source>
        <dbReference type="ARBA" id="ARBA00017473"/>
    </source>
</evidence>
<comment type="similarity">
    <text evidence="1 9">Belongs to the GHMP kinase family. IspE subfamily.</text>
</comment>
<accession>A0ABW8RTP7</accession>
<keyword evidence="5 9" id="KW-0547">Nucleotide-binding</keyword>
<feature type="active site" evidence="9">
    <location>
        <position position="132"/>
    </location>
</feature>
<evidence type="ECO:0000313" key="13">
    <source>
        <dbReference type="Proteomes" id="UP001623558"/>
    </source>
</evidence>
<evidence type="ECO:0000256" key="4">
    <source>
        <dbReference type="ARBA" id="ARBA00022679"/>
    </source>
</evidence>
<dbReference type="Gene3D" id="3.30.70.890">
    <property type="entry name" value="GHMP kinase, C-terminal domain"/>
    <property type="match status" value="1"/>
</dbReference>
<dbReference type="InterPro" id="IPR020568">
    <property type="entry name" value="Ribosomal_Su5_D2-typ_SF"/>
</dbReference>
<comment type="pathway">
    <text evidence="9">Isoprenoid biosynthesis; isopentenyl diphosphate biosynthesis via DXP pathway; isopentenyl diphosphate from 1-deoxy-D-xylulose 5-phosphate: step 3/6.</text>
</comment>
<dbReference type="Gene3D" id="3.30.230.10">
    <property type="match status" value="1"/>
</dbReference>
<evidence type="ECO:0000256" key="2">
    <source>
        <dbReference type="ARBA" id="ARBA00012052"/>
    </source>
</evidence>
<dbReference type="SUPFAM" id="SSF54211">
    <property type="entry name" value="Ribosomal protein S5 domain 2-like"/>
    <property type="match status" value="1"/>
</dbReference>
<proteinExistence type="inferred from homology"/>
<evidence type="ECO:0000256" key="9">
    <source>
        <dbReference type="HAMAP-Rule" id="MF_00061"/>
    </source>
</evidence>
<keyword evidence="13" id="KW-1185">Reference proteome</keyword>
<dbReference type="InterPro" id="IPR036554">
    <property type="entry name" value="GHMP_kinase_C_sf"/>
</dbReference>
<dbReference type="SUPFAM" id="SSF55060">
    <property type="entry name" value="GHMP Kinase, C-terminal domain"/>
    <property type="match status" value="1"/>
</dbReference>
<gene>
    <name evidence="9 12" type="primary">ispE</name>
    <name evidence="12" type="ORF">U0R11_06870</name>
</gene>
<comment type="function">
    <text evidence="9">Catalyzes the phosphorylation of the position 2 hydroxy group of 4-diphosphocytidyl-2C-methyl-D-erythritol.</text>
</comment>
<dbReference type="Pfam" id="PF00288">
    <property type="entry name" value="GHMP_kinases_N"/>
    <property type="match status" value="1"/>
</dbReference>
<comment type="catalytic activity">
    <reaction evidence="9">
        <text>4-CDP-2-C-methyl-D-erythritol + ATP = 4-CDP-2-C-methyl-D-erythritol 2-phosphate + ADP + H(+)</text>
        <dbReference type="Rhea" id="RHEA:18437"/>
        <dbReference type="ChEBI" id="CHEBI:15378"/>
        <dbReference type="ChEBI" id="CHEBI:30616"/>
        <dbReference type="ChEBI" id="CHEBI:57823"/>
        <dbReference type="ChEBI" id="CHEBI:57919"/>
        <dbReference type="ChEBI" id="CHEBI:456216"/>
        <dbReference type="EC" id="2.7.1.148"/>
    </reaction>
</comment>
<dbReference type="RefSeq" id="WP_406750848.1">
    <property type="nucleotide sequence ID" value="NZ_JBEWZH010000004.1"/>
</dbReference>
<feature type="binding site" evidence="9">
    <location>
        <begin position="90"/>
        <end position="100"/>
    </location>
    <ligand>
        <name>ATP</name>
        <dbReference type="ChEBI" id="CHEBI:30616"/>
    </ligand>
</feature>
<dbReference type="PANTHER" id="PTHR43527">
    <property type="entry name" value="4-DIPHOSPHOCYTIDYL-2-C-METHYL-D-ERYTHRITOL KINASE, CHLOROPLASTIC"/>
    <property type="match status" value="1"/>
</dbReference>
<sequence length="269" mass="29591">MVLFPNAKINIGLQIIAKRPDGFHELETCFFHIPWTDILEISPSSQVEFSSSGLPISGEVQNNLCLRAYYALAKDFQVPAVHLHVHKIIPMGAGLGGGSADAAFTLMGLRDLFNLPLTNEQLVPYAQQLGSDCSFFLFQQAQLGKGKGDKLSPIACSLQGHHVILIYPNFGISTQEAYSQVKPKPAKIDLAQSIQKPLEVWKDLISNDFEQSLFPKYPILAQIKQDLYDQGALYAAMSGSGSTIIGIFNKEVDLAERWANFTCFQGVIS</sequence>
<keyword evidence="4 9" id="KW-0808">Transferase</keyword>
<evidence type="ECO:0000256" key="5">
    <source>
        <dbReference type="ARBA" id="ARBA00022741"/>
    </source>
</evidence>
<dbReference type="HAMAP" id="MF_00061">
    <property type="entry name" value="IspE"/>
    <property type="match status" value="1"/>
</dbReference>
<evidence type="ECO:0000256" key="8">
    <source>
        <dbReference type="ARBA" id="ARBA00032554"/>
    </source>
</evidence>
<feature type="domain" description="GHMP kinase C-terminal" evidence="11">
    <location>
        <begin position="202"/>
        <end position="254"/>
    </location>
</feature>
<name>A0ABW8RTP7_9BACT</name>
<keyword evidence="6 9" id="KW-0418">Kinase</keyword>
<evidence type="ECO:0000256" key="6">
    <source>
        <dbReference type="ARBA" id="ARBA00022777"/>
    </source>
</evidence>
<feature type="active site" evidence="9">
    <location>
        <position position="8"/>
    </location>
</feature>